<feature type="compositionally biased region" description="Low complexity" evidence="5">
    <location>
        <begin position="185"/>
        <end position="245"/>
    </location>
</feature>
<dbReference type="Pfam" id="PF13921">
    <property type="entry name" value="Myb_DNA-bind_6"/>
    <property type="match status" value="1"/>
</dbReference>
<dbReference type="PROSITE" id="PS51294">
    <property type="entry name" value="HTH_MYB"/>
    <property type="match status" value="3"/>
</dbReference>
<dbReference type="GO" id="GO:0019185">
    <property type="term" value="C:snRNA-activating protein complex"/>
    <property type="evidence" value="ECO:0007669"/>
    <property type="project" value="TreeGrafter"/>
</dbReference>
<dbReference type="GO" id="GO:0042796">
    <property type="term" value="P:snRNA transcription by RNA polymerase III"/>
    <property type="evidence" value="ECO:0007669"/>
    <property type="project" value="TreeGrafter"/>
</dbReference>
<evidence type="ECO:0000259" key="7">
    <source>
        <dbReference type="PROSITE" id="PS51294"/>
    </source>
</evidence>
<dbReference type="GO" id="GO:0042795">
    <property type="term" value="P:snRNA transcription by RNA polymerase II"/>
    <property type="evidence" value="ECO:0007669"/>
    <property type="project" value="TreeGrafter"/>
</dbReference>
<evidence type="ECO:0000313" key="8">
    <source>
        <dbReference type="EMBL" id="ORZ15268.1"/>
    </source>
</evidence>
<dbReference type="GO" id="GO:0001006">
    <property type="term" value="F:RNA polymerase III type 3 promoter sequence-specific DNA binding"/>
    <property type="evidence" value="ECO:0007669"/>
    <property type="project" value="TreeGrafter"/>
</dbReference>
<evidence type="ECO:0000313" key="9">
    <source>
        <dbReference type="Proteomes" id="UP000193560"/>
    </source>
</evidence>
<dbReference type="PANTHER" id="PTHR46621:SF1">
    <property type="entry name" value="SNRNA-ACTIVATING PROTEIN COMPLEX SUBUNIT 4"/>
    <property type="match status" value="1"/>
</dbReference>
<feature type="compositionally biased region" description="Pro residues" evidence="5">
    <location>
        <begin position="266"/>
        <end position="276"/>
    </location>
</feature>
<evidence type="ECO:0000256" key="1">
    <source>
        <dbReference type="ARBA" id="ARBA00023015"/>
    </source>
</evidence>
<keyword evidence="1" id="KW-0805">Transcription regulation</keyword>
<dbReference type="CDD" id="cd00167">
    <property type="entry name" value="SANT"/>
    <property type="match status" value="3"/>
</dbReference>
<dbReference type="Proteomes" id="UP000193560">
    <property type="component" value="Unassembled WGS sequence"/>
</dbReference>
<dbReference type="OrthoDB" id="2143914at2759"/>
<name>A0A1X2IF98_9FUNG</name>
<organism evidence="8 9">
    <name type="scientific">Absidia repens</name>
    <dbReference type="NCBI Taxonomy" id="90262"/>
    <lineage>
        <taxon>Eukaryota</taxon>
        <taxon>Fungi</taxon>
        <taxon>Fungi incertae sedis</taxon>
        <taxon>Mucoromycota</taxon>
        <taxon>Mucoromycotina</taxon>
        <taxon>Mucoromycetes</taxon>
        <taxon>Mucorales</taxon>
        <taxon>Cunninghamellaceae</taxon>
        <taxon>Absidia</taxon>
    </lineage>
</organism>
<sequence>MTASYGSFSVFKQDGIRQFYCRWSQKEDVLLVEAVKKYGPHKWSLISQHVPNRTPAQCSTRWHGALNSKVHKGRWSTDEDAILLEAVRSHLQEDSTTTSNLPWNNIAQHLSHRTGIQCQSRWTEALDPAVRKGRWHKEEDELLRQAVSQLGCCWIRVAGCIPSRTQRQCRTRWNQIKHTRRQSNKKNANTTTTTNNKTVLDQSSSSSSSLSSTSTSSSISSLSLLGPSSSPPSYSSSMSTLSLGSYPTTTTNQCRYNTNTPSSPSDSPPPSTPPTCIPAMIIPTCSDLPLSLSSTPQSTTYPTSIASITIPKDPFTFLLDHHMPSSILDNPNTTTLSTSTPSSSSSSSLNPILRELDPWFYDGPSH</sequence>
<accession>A0A1X2IF98</accession>
<keyword evidence="9" id="KW-1185">Reference proteome</keyword>
<feature type="domain" description="Myb-like" evidence="6">
    <location>
        <begin position="127"/>
        <end position="177"/>
    </location>
</feature>
<dbReference type="PROSITE" id="PS50090">
    <property type="entry name" value="MYB_LIKE"/>
    <property type="match status" value="3"/>
</dbReference>
<evidence type="ECO:0000259" key="6">
    <source>
        <dbReference type="PROSITE" id="PS50090"/>
    </source>
</evidence>
<evidence type="ECO:0000256" key="5">
    <source>
        <dbReference type="SAM" id="MobiDB-lite"/>
    </source>
</evidence>
<dbReference type="InterPro" id="IPR051575">
    <property type="entry name" value="Myb-like_DNA-bd"/>
</dbReference>
<dbReference type="InterPro" id="IPR017930">
    <property type="entry name" value="Myb_dom"/>
</dbReference>
<feature type="domain" description="HTH myb-type" evidence="7">
    <location>
        <begin position="127"/>
        <end position="181"/>
    </location>
</feature>
<gene>
    <name evidence="8" type="ORF">BCR42DRAFT_452124</name>
</gene>
<dbReference type="STRING" id="90262.A0A1X2IF98"/>
<feature type="domain" description="HTH myb-type" evidence="7">
    <location>
        <begin position="21"/>
        <end position="70"/>
    </location>
</feature>
<dbReference type="SMART" id="SM00717">
    <property type="entry name" value="SANT"/>
    <property type="match status" value="3"/>
</dbReference>
<feature type="compositionally biased region" description="Polar residues" evidence="5">
    <location>
        <begin position="246"/>
        <end position="259"/>
    </location>
</feature>
<feature type="domain" description="Myb-like" evidence="6">
    <location>
        <begin position="22"/>
        <end position="66"/>
    </location>
</feature>
<evidence type="ECO:0000256" key="2">
    <source>
        <dbReference type="ARBA" id="ARBA00023125"/>
    </source>
</evidence>
<feature type="region of interest" description="Disordered" evidence="5">
    <location>
        <begin position="329"/>
        <end position="350"/>
    </location>
</feature>
<reference evidence="8 9" key="1">
    <citation type="submission" date="2016-07" db="EMBL/GenBank/DDBJ databases">
        <title>Pervasive Adenine N6-methylation of Active Genes in Fungi.</title>
        <authorList>
            <consortium name="DOE Joint Genome Institute"/>
            <person name="Mondo S.J."/>
            <person name="Dannebaum R.O."/>
            <person name="Kuo R.C."/>
            <person name="Labutti K."/>
            <person name="Haridas S."/>
            <person name="Kuo A."/>
            <person name="Salamov A."/>
            <person name="Ahrendt S.R."/>
            <person name="Lipzen A."/>
            <person name="Sullivan W."/>
            <person name="Andreopoulos W.B."/>
            <person name="Clum A."/>
            <person name="Lindquist E."/>
            <person name="Daum C."/>
            <person name="Ramamoorthy G.K."/>
            <person name="Gryganskyi A."/>
            <person name="Culley D."/>
            <person name="Magnuson J.K."/>
            <person name="James T.Y."/>
            <person name="O'Malley M.A."/>
            <person name="Stajich J.E."/>
            <person name="Spatafora J.W."/>
            <person name="Visel A."/>
            <person name="Grigoriev I.V."/>
        </authorList>
    </citation>
    <scope>NUCLEOTIDE SEQUENCE [LARGE SCALE GENOMIC DNA]</scope>
    <source>
        <strain evidence="8 9">NRRL 1336</strain>
    </source>
</reference>
<keyword evidence="3" id="KW-0804">Transcription</keyword>
<feature type="domain" description="Myb-like" evidence="6">
    <location>
        <begin position="67"/>
        <end position="126"/>
    </location>
</feature>
<evidence type="ECO:0000256" key="4">
    <source>
        <dbReference type="ARBA" id="ARBA00023242"/>
    </source>
</evidence>
<feature type="compositionally biased region" description="Low complexity" evidence="5">
    <location>
        <begin position="330"/>
        <end position="350"/>
    </location>
</feature>
<dbReference type="InterPro" id="IPR001005">
    <property type="entry name" value="SANT/Myb"/>
</dbReference>
<dbReference type="EMBL" id="MCGE01000013">
    <property type="protein sequence ID" value="ORZ15268.1"/>
    <property type="molecule type" value="Genomic_DNA"/>
</dbReference>
<protein>
    <submittedName>
        <fullName evidence="8">Homeodomain-like protein</fullName>
    </submittedName>
</protein>
<dbReference type="PANTHER" id="PTHR46621">
    <property type="entry name" value="SNRNA-ACTIVATING PROTEIN COMPLEX SUBUNIT 4"/>
    <property type="match status" value="1"/>
</dbReference>
<dbReference type="InterPro" id="IPR009057">
    <property type="entry name" value="Homeodomain-like_sf"/>
</dbReference>
<keyword evidence="8" id="KW-0371">Homeobox</keyword>
<proteinExistence type="predicted"/>
<feature type="region of interest" description="Disordered" evidence="5">
    <location>
        <begin position="172"/>
        <end position="278"/>
    </location>
</feature>
<keyword evidence="2 8" id="KW-0238">DNA-binding</keyword>
<dbReference type="Gene3D" id="1.10.10.60">
    <property type="entry name" value="Homeodomain-like"/>
    <property type="match status" value="3"/>
</dbReference>
<keyword evidence="4" id="KW-0539">Nucleus</keyword>
<evidence type="ECO:0000256" key="3">
    <source>
        <dbReference type="ARBA" id="ARBA00023163"/>
    </source>
</evidence>
<dbReference type="GO" id="GO:0000978">
    <property type="term" value="F:RNA polymerase II cis-regulatory region sequence-specific DNA binding"/>
    <property type="evidence" value="ECO:0007669"/>
    <property type="project" value="TreeGrafter"/>
</dbReference>
<dbReference type="AlphaFoldDB" id="A0A1X2IF98"/>
<dbReference type="SUPFAM" id="SSF46689">
    <property type="entry name" value="Homeodomain-like"/>
    <property type="match status" value="2"/>
</dbReference>
<comment type="caution">
    <text evidence="8">The sequence shown here is derived from an EMBL/GenBank/DDBJ whole genome shotgun (WGS) entry which is preliminary data.</text>
</comment>
<dbReference type="Pfam" id="PF00249">
    <property type="entry name" value="Myb_DNA-binding"/>
    <property type="match status" value="1"/>
</dbReference>
<feature type="compositionally biased region" description="Basic residues" evidence="5">
    <location>
        <begin position="172"/>
        <end position="184"/>
    </location>
</feature>
<feature type="domain" description="HTH myb-type" evidence="7">
    <location>
        <begin position="72"/>
        <end position="126"/>
    </location>
</feature>